<name>A0A660L8B4_9ACTN</name>
<evidence type="ECO:0000313" key="2">
    <source>
        <dbReference type="EMBL" id="RKQ91308.1"/>
    </source>
</evidence>
<dbReference type="RefSeq" id="WP_121248809.1">
    <property type="nucleotide sequence ID" value="NZ_RBIL01000001.1"/>
</dbReference>
<keyword evidence="1" id="KW-0732">Signal</keyword>
<gene>
    <name evidence="2" type="ORF">C8N24_1130</name>
</gene>
<dbReference type="EMBL" id="RBIL01000001">
    <property type="protein sequence ID" value="RKQ91308.1"/>
    <property type="molecule type" value="Genomic_DNA"/>
</dbReference>
<sequence length="132" mass="13788">MQFTLRRSLAAATTVLAVAAGSTLAAPASNAACSTTVFMQVATKKIGASTLHLYENGCKNQYKGEISGGLAGSKVKLRMNDGKATDWYKQPSAGVPAKTIALYAGSTVTRVYVDGYEVTKFGPVTGTLTFAR</sequence>
<dbReference type="AlphaFoldDB" id="A0A660L8B4"/>
<comment type="caution">
    <text evidence="2">The sequence shown here is derived from an EMBL/GenBank/DDBJ whole genome shotgun (WGS) entry which is preliminary data.</text>
</comment>
<evidence type="ECO:0000313" key="3">
    <source>
        <dbReference type="Proteomes" id="UP000278962"/>
    </source>
</evidence>
<keyword evidence="3" id="KW-1185">Reference proteome</keyword>
<reference evidence="2 3" key="1">
    <citation type="submission" date="2018-10" db="EMBL/GenBank/DDBJ databases">
        <title>Genomic Encyclopedia of Archaeal and Bacterial Type Strains, Phase II (KMG-II): from individual species to whole genera.</title>
        <authorList>
            <person name="Goeker M."/>
        </authorList>
    </citation>
    <scope>NUCLEOTIDE SEQUENCE [LARGE SCALE GENOMIC DNA]</scope>
    <source>
        <strain evidence="2 3">DSM 14954</strain>
    </source>
</reference>
<dbReference type="Proteomes" id="UP000278962">
    <property type="component" value="Unassembled WGS sequence"/>
</dbReference>
<proteinExistence type="predicted"/>
<organism evidence="2 3">
    <name type="scientific">Solirubrobacter pauli</name>
    <dbReference type="NCBI Taxonomy" id="166793"/>
    <lineage>
        <taxon>Bacteria</taxon>
        <taxon>Bacillati</taxon>
        <taxon>Actinomycetota</taxon>
        <taxon>Thermoleophilia</taxon>
        <taxon>Solirubrobacterales</taxon>
        <taxon>Solirubrobacteraceae</taxon>
        <taxon>Solirubrobacter</taxon>
    </lineage>
</organism>
<protein>
    <submittedName>
        <fullName evidence="2">Uncharacterized protein</fullName>
    </submittedName>
</protein>
<feature type="chain" id="PRO_5024863815" evidence="1">
    <location>
        <begin position="32"/>
        <end position="132"/>
    </location>
</feature>
<accession>A0A660L8B4</accession>
<evidence type="ECO:0000256" key="1">
    <source>
        <dbReference type="SAM" id="SignalP"/>
    </source>
</evidence>
<feature type="signal peptide" evidence="1">
    <location>
        <begin position="1"/>
        <end position="31"/>
    </location>
</feature>